<sequence>MNICSKTARSDVTYDLRKLSHLWIFQRIPAAIDDAPNIGRKPNNAEIKLTPITQNVRRVVNLASARQRAVRPASGSIKRSA</sequence>
<organism evidence="1 2">
    <name type="scientific">Steinernema glaseri</name>
    <dbReference type="NCBI Taxonomy" id="37863"/>
    <lineage>
        <taxon>Eukaryota</taxon>
        <taxon>Metazoa</taxon>
        <taxon>Ecdysozoa</taxon>
        <taxon>Nematoda</taxon>
        <taxon>Chromadorea</taxon>
        <taxon>Rhabditida</taxon>
        <taxon>Tylenchina</taxon>
        <taxon>Panagrolaimomorpha</taxon>
        <taxon>Strongyloidoidea</taxon>
        <taxon>Steinernematidae</taxon>
        <taxon>Steinernema</taxon>
    </lineage>
</organism>
<accession>A0A1I7YNI0</accession>
<keyword evidence="1" id="KW-1185">Reference proteome</keyword>
<evidence type="ECO:0000313" key="2">
    <source>
        <dbReference type="WBParaSite" id="L893_g17876.t1"/>
    </source>
</evidence>
<evidence type="ECO:0000313" key="1">
    <source>
        <dbReference type="Proteomes" id="UP000095287"/>
    </source>
</evidence>
<dbReference type="Proteomes" id="UP000095287">
    <property type="component" value="Unplaced"/>
</dbReference>
<dbReference type="AlphaFoldDB" id="A0A1I7YNI0"/>
<dbReference type="WBParaSite" id="L893_g17876.t1">
    <property type="protein sequence ID" value="L893_g17876.t1"/>
    <property type="gene ID" value="L893_g17876"/>
</dbReference>
<protein>
    <submittedName>
        <fullName evidence="2">Neur_chan_LBD domain-containing protein</fullName>
    </submittedName>
</protein>
<reference evidence="2" key="1">
    <citation type="submission" date="2016-11" db="UniProtKB">
        <authorList>
            <consortium name="WormBaseParasite"/>
        </authorList>
    </citation>
    <scope>IDENTIFICATION</scope>
</reference>
<proteinExistence type="predicted"/>
<name>A0A1I7YNI0_9BILA</name>